<dbReference type="GO" id="GO:0004176">
    <property type="term" value="F:ATP-dependent peptidase activity"/>
    <property type="evidence" value="ECO:0007669"/>
    <property type="project" value="InterPro"/>
</dbReference>
<proteinExistence type="predicted"/>
<name>A0A9P6QR20_9FUNG</name>
<feature type="compositionally biased region" description="Low complexity" evidence="1">
    <location>
        <begin position="71"/>
        <end position="81"/>
    </location>
</feature>
<keyword evidence="3" id="KW-0378">Hydrolase</keyword>
<comment type="caution">
    <text evidence="3">The sequence shown here is derived from an EMBL/GenBank/DDBJ whole genome shotgun (WGS) entry which is preliminary data.</text>
</comment>
<protein>
    <submittedName>
        <fullName evidence="3">ATP-dependent serine protease</fullName>
    </submittedName>
</protein>
<dbReference type="Proteomes" id="UP000823405">
    <property type="component" value="Unassembled WGS sequence"/>
</dbReference>
<dbReference type="Gene3D" id="1.20.58.1480">
    <property type="match status" value="1"/>
</dbReference>
<keyword evidence="3" id="KW-0645">Protease</keyword>
<accession>A0A9P6QR20</accession>
<dbReference type="Pfam" id="PF02190">
    <property type="entry name" value="LON_substr_bdg"/>
    <property type="match status" value="1"/>
</dbReference>
<dbReference type="GO" id="GO:0030163">
    <property type="term" value="P:protein catabolic process"/>
    <property type="evidence" value="ECO:0007669"/>
    <property type="project" value="InterPro"/>
</dbReference>
<dbReference type="InterPro" id="IPR003111">
    <property type="entry name" value="Lon_prtase_N"/>
</dbReference>
<evidence type="ECO:0000313" key="3">
    <source>
        <dbReference type="EMBL" id="KAG0287523.1"/>
    </source>
</evidence>
<dbReference type="EMBL" id="JAAAIN010003132">
    <property type="protein sequence ID" value="KAG0287523.1"/>
    <property type="molecule type" value="Genomic_DNA"/>
</dbReference>
<dbReference type="InterPro" id="IPR046336">
    <property type="entry name" value="Lon_prtase_N_sf"/>
</dbReference>
<dbReference type="Gene3D" id="2.30.130.40">
    <property type="entry name" value="LON domain-like"/>
    <property type="match status" value="1"/>
</dbReference>
<keyword evidence="4" id="KW-1185">Reference proteome</keyword>
<dbReference type="PROSITE" id="PS51787">
    <property type="entry name" value="LON_N"/>
    <property type="match status" value="1"/>
</dbReference>
<gene>
    <name evidence="3" type="primary">LON1</name>
    <name evidence="3" type="ORF">BGZ97_007076</name>
</gene>
<feature type="non-terminal residue" evidence="3">
    <location>
        <position position="1"/>
    </location>
</feature>
<dbReference type="InterPro" id="IPR027065">
    <property type="entry name" value="Lon_Prtase"/>
</dbReference>
<feature type="region of interest" description="Disordered" evidence="1">
    <location>
        <begin position="66"/>
        <end position="122"/>
    </location>
</feature>
<dbReference type="InterPro" id="IPR015947">
    <property type="entry name" value="PUA-like_sf"/>
</dbReference>
<reference evidence="3" key="1">
    <citation type="journal article" date="2020" name="Fungal Divers.">
        <title>Resolving the Mortierellaceae phylogeny through synthesis of multi-gene phylogenetics and phylogenomics.</title>
        <authorList>
            <person name="Vandepol N."/>
            <person name="Liber J."/>
            <person name="Desiro A."/>
            <person name="Na H."/>
            <person name="Kennedy M."/>
            <person name="Barry K."/>
            <person name="Grigoriev I.V."/>
            <person name="Miller A.N."/>
            <person name="O'Donnell K."/>
            <person name="Stajich J.E."/>
            <person name="Bonito G."/>
        </authorList>
    </citation>
    <scope>NUCLEOTIDE SEQUENCE</scope>
    <source>
        <strain evidence="3">NVP60</strain>
    </source>
</reference>
<dbReference type="AlphaFoldDB" id="A0A9P6QR20"/>
<dbReference type="SMART" id="SM00464">
    <property type="entry name" value="LON"/>
    <property type="match status" value="1"/>
</dbReference>
<evidence type="ECO:0000313" key="4">
    <source>
        <dbReference type="Proteomes" id="UP000823405"/>
    </source>
</evidence>
<feature type="domain" description="Lon N-terminal" evidence="2">
    <location>
        <begin position="14"/>
        <end position="283"/>
    </location>
</feature>
<dbReference type="OrthoDB" id="2422167at2759"/>
<dbReference type="GO" id="GO:0005524">
    <property type="term" value="F:ATP binding"/>
    <property type="evidence" value="ECO:0007669"/>
    <property type="project" value="InterPro"/>
</dbReference>
<sequence length="346" mass="38015">MSRSGPSIPIPRTVPVLPLHDKVLLPGVVTRMQITRRDSIPLFEQILRTFDSRELSKCIIGAFPVRPPPSSSNSTSTATTPIQQSSADSKGDTKKPGVLPHGELIIPGPSPLLPNPRSSKDERALVSLRASSSVNPAHLHSTGCAARLVRLERAVGGFTVVLEGLVRLRLNKITNQSPYFEADVTPLPDKAVDKSDQELQDQIVALRSTSKEFVSLLQSLKLPAPVLTQLQKFLDNVTAMPGQVVDLLMSTIESSLDEKVMILEAVDLKDRISKAIELLTRQIHVLKISQKVHDNVEGKLNKKQREFYLRQQMAAIKEELGEKDAGEDDEMTQIESRLAAVNLPAD</sequence>
<dbReference type="GO" id="GO:0006508">
    <property type="term" value="P:proteolysis"/>
    <property type="evidence" value="ECO:0007669"/>
    <property type="project" value="UniProtKB-KW"/>
</dbReference>
<evidence type="ECO:0000256" key="1">
    <source>
        <dbReference type="SAM" id="MobiDB-lite"/>
    </source>
</evidence>
<dbReference type="PANTHER" id="PTHR10046">
    <property type="entry name" value="ATP DEPENDENT LON PROTEASE FAMILY MEMBER"/>
    <property type="match status" value="1"/>
</dbReference>
<organism evidence="3 4">
    <name type="scientific">Linnemannia gamsii</name>
    <dbReference type="NCBI Taxonomy" id="64522"/>
    <lineage>
        <taxon>Eukaryota</taxon>
        <taxon>Fungi</taxon>
        <taxon>Fungi incertae sedis</taxon>
        <taxon>Mucoromycota</taxon>
        <taxon>Mortierellomycotina</taxon>
        <taxon>Mortierellomycetes</taxon>
        <taxon>Mortierellales</taxon>
        <taxon>Mortierellaceae</taxon>
        <taxon>Linnemannia</taxon>
    </lineage>
</organism>
<evidence type="ECO:0000259" key="2">
    <source>
        <dbReference type="PROSITE" id="PS51787"/>
    </source>
</evidence>
<dbReference type="SUPFAM" id="SSF88697">
    <property type="entry name" value="PUA domain-like"/>
    <property type="match status" value="1"/>
</dbReference>
<dbReference type="GO" id="GO:0004252">
    <property type="term" value="F:serine-type endopeptidase activity"/>
    <property type="evidence" value="ECO:0007669"/>
    <property type="project" value="InterPro"/>
</dbReference>